<dbReference type="Proteomes" id="UP001233172">
    <property type="component" value="Unassembled WGS sequence"/>
</dbReference>
<proteinExistence type="predicted"/>
<feature type="region of interest" description="Disordered" evidence="1">
    <location>
        <begin position="29"/>
        <end position="51"/>
    </location>
</feature>
<reference evidence="2" key="1">
    <citation type="journal article" date="2023" name="PLoS Negl. Trop. Dis.">
        <title>A genome sequence for Biomphalaria pfeifferi, the major vector snail for the human-infecting parasite Schistosoma mansoni.</title>
        <authorList>
            <person name="Bu L."/>
            <person name="Lu L."/>
            <person name="Laidemitt M.R."/>
            <person name="Zhang S.M."/>
            <person name="Mutuku M."/>
            <person name="Mkoji G."/>
            <person name="Steinauer M."/>
            <person name="Loker E.S."/>
        </authorList>
    </citation>
    <scope>NUCLEOTIDE SEQUENCE</scope>
    <source>
        <strain evidence="2">KasaAsao</strain>
    </source>
</reference>
<evidence type="ECO:0000256" key="1">
    <source>
        <dbReference type="SAM" id="MobiDB-lite"/>
    </source>
</evidence>
<sequence>MASHSTYHEATQKRTKRLLLRQKEDVSAANRLTSEHLPSTSQAVGHLGHSN</sequence>
<organism evidence="2 3">
    <name type="scientific">Biomphalaria pfeifferi</name>
    <name type="common">Bloodfluke planorb</name>
    <name type="synonym">Freshwater snail</name>
    <dbReference type="NCBI Taxonomy" id="112525"/>
    <lineage>
        <taxon>Eukaryota</taxon>
        <taxon>Metazoa</taxon>
        <taxon>Spiralia</taxon>
        <taxon>Lophotrochozoa</taxon>
        <taxon>Mollusca</taxon>
        <taxon>Gastropoda</taxon>
        <taxon>Heterobranchia</taxon>
        <taxon>Euthyneura</taxon>
        <taxon>Panpulmonata</taxon>
        <taxon>Hygrophila</taxon>
        <taxon>Lymnaeoidea</taxon>
        <taxon>Planorbidae</taxon>
        <taxon>Biomphalaria</taxon>
    </lineage>
</organism>
<gene>
    <name evidence="2" type="ORF">Bpfe_011242</name>
</gene>
<dbReference type="EMBL" id="JASAOG010000042">
    <property type="protein sequence ID" value="KAK0059473.1"/>
    <property type="molecule type" value="Genomic_DNA"/>
</dbReference>
<comment type="caution">
    <text evidence="2">The sequence shown here is derived from an EMBL/GenBank/DDBJ whole genome shotgun (WGS) entry which is preliminary data.</text>
</comment>
<dbReference type="AlphaFoldDB" id="A0AAD8BRQ9"/>
<feature type="compositionally biased region" description="Polar residues" evidence="1">
    <location>
        <begin position="30"/>
        <end position="51"/>
    </location>
</feature>
<name>A0AAD8BRQ9_BIOPF</name>
<evidence type="ECO:0000313" key="3">
    <source>
        <dbReference type="Proteomes" id="UP001233172"/>
    </source>
</evidence>
<reference evidence="2" key="2">
    <citation type="submission" date="2023-04" db="EMBL/GenBank/DDBJ databases">
        <authorList>
            <person name="Bu L."/>
            <person name="Lu L."/>
            <person name="Laidemitt M.R."/>
            <person name="Zhang S.M."/>
            <person name="Mutuku M."/>
            <person name="Mkoji G."/>
            <person name="Steinauer M."/>
            <person name="Loker E.S."/>
        </authorList>
    </citation>
    <scope>NUCLEOTIDE SEQUENCE</scope>
    <source>
        <strain evidence="2">KasaAsao</strain>
        <tissue evidence="2">Whole Snail</tissue>
    </source>
</reference>
<keyword evidence="3" id="KW-1185">Reference proteome</keyword>
<feature type="non-terminal residue" evidence="2">
    <location>
        <position position="51"/>
    </location>
</feature>
<protein>
    <submittedName>
        <fullName evidence="2">Uncharacterized protein</fullName>
    </submittedName>
</protein>
<accession>A0AAD8BRQ9</accession>
<evidence type="ECO:0000313" key="2">
    <source>
        <dbReference type="EMBL" id="KAK0059473.1"/>
    </source>
</evidence>